<dbReference type="RefSeq" id="WP_158343789.1">
    <property type="nucleotide sequence ID" value="NZ_JAHQCW010000017.1"/>
</dbReference>
<dbReference type="Pfam" id="PF00440">
    <property type="entry name" value="TetR_N"/>
    <property type="match status" value="1"/>
</dbReference>
<evidence type="ECO:0000256" key="2">
    <source>
        <dbReference type="PROSITE-ProRule" id="PRU00335"/>
    </source>
</evidence>
<name>A0A949NGV4_9FIRM</name>
<comment type="caution">
    <text evidence="4">The sequence shown here is derived from an EMBL/GenBank/DDBJ whole genome shotgun (WGS) entry which is preliminary data.</text>
</comment>
<organism evidence="4 5">
    <name type="scientific">Diplocloster agilis</name>
    <dbReference type="NCBI Taxonomy" id="2850323"/>
    <lineage>
        <taxon>Bacteria</taxon>
        <taxon>Bacillati</taxon>
        <taxon>Bacillota</taxon>
        <taxon>Clostridia</taxon>
        <taxon>Lachnospirales</taxon>
        <taxon>Lachnospiraceae</taxon>
        <taxon>Diplocloster</taxon>
    </lineage>
</organism>
<dbReference type="Pfam" id="PF14278">
    <property type="entry name" value="TetR_C_8"/>
    <property type="match status" value="1"/>
</dbReference>
<dbReference type="PANTHER" id="PTHR43479:SF11">
    <property type="entry name" value="ACREF_ENVCD OPERON REPRESSOR-RELATED"/>
    <property type="match status" value="1"/>
</dbReference>
<dbReference type="InterPro" id="IPR001647">
    <property type="entry name" value="HTH_TetR"/>
</dbReference>
<feature type="domain" description="HTH tetR-type" evidence="3">
    <location>
        <begin position="10"/>
        <end position="70"/>
    </location>
</feature>
<dbReference type="InterPro" id="IPR009057">
    <property type="entry name" value="Homeodomain-like_sf"/>
</dbReference>
<dbReference type="Proteomes" id="UP000712157">
    <property type="component" value="Unassembled WGS sequence"/>
</dbReference>
<reference evidence="4" key="1">
    <citation type="submission" date="2021-06" db="EMBL/GenBank/DDBJ databases">
        <title>Description of novel taxa of the family Lachnospiraceae.</title>
        <authorList>
            <person name="Chaplin A.V."/>
            <person name="Sokolova S.R."/>
            <person name="Pikina A.P."/>
            <person name="Korzhanova M."/>
            <person name="Belova V."/>
            <person name="Korostin D."/>
            <person name="Efimov B.A."/>
        </authorList>
    </citation>
    <scope>NUCLEOTIDE SEQUENCE</scope>
    <source>
        <strain evidence="4">ASD5720</strain>
    </source>
</reference>
<gene>
    <name evidence="4" type="ORF">KTH89_11245</name>
</gene>
<evidence type="ECO:0000313" key="4">
    <source>
        <dbReference type="EMBL" id="MBU9737118.1"/>
    </source>
</evidence>
<dbReference type="PROSITE" id="PS50977">
    <property type="entry name" value="HTH_TETR_2"/>
    <property type="match status" value="1"/>
</dbReference>
<evidence type="ECO:0000313" key="5">
    <source>
        <dbReference type="Proteomes" id="UP000712157"/>
    </source>
</evidence>
<dbReference type="AlphaFoldDB" id="A0A949NGV4"/>
<feature type="DNA-binding region" description="H-T-H motif" evidence="2">
    <location>
        <begin position="33"/>
        <end position="52"/>
    </location>
</feature>
<keyword evidence="1 2" id="KW-0238">DNA-binding</keyword>
<dbReference type="EMBL" id="JAHQCW010000017">
    <property type="protein sequence ID" value="MBU9737118.1"/>
    <property type="molecule type" value="Genomic_DNA"/>
</dbReference>
<dbReference type="Gene3D" id="1.10.357.10">
    <property type="entry name" value="Tetracycline Repressor, domain 2"/>
    <property type="match status" value="1"/>
</dbReference>
<dbReference type="InterPro" id="IPR039532">
    <property type="entry name" value="TetR_C_Firmicutes"/>
</dbReference>
<dbReference type="SUPFAM" id="SSF46689">
    <property type="entry name" value="Homeodomain-like"/>
    <property type="match status" value="1"/>
</dbReference>
<keyword evidence="5" id="KW-1185">Reference proteome</keyword>
<dbReference type="GO" id="GO:0003677">
    <property type="term" value="F:DNA binding"/>
    <property type="evidence" value="ECO:0007669"/>
    <property type="project" value="UniProtKB-UniRule"/>
</dbReference>
<protein>
    <submittedName>
        <fullName evidence="4">TetR/AcrR family transcriptional regulator</fullName>
    </submittedName>
</protein>
<dbReference type="PANTHER" id="PTHR43479">
    <property type="entry name" value="ACREF/ENVCD OPERON REPRESSOR-RELATED"/>
    <property type="match status" value="1"/>
</dbReference>
<dbReference type="InterPro" id="IPR050624">
    <property type="entry name" value="HTH-type_Tx_Regulator"/>
</dbReference>
<sequence>MKSKKNQANVLAKECMVSALMQLLEDKPLSAISVTELTEKAGVSRMTYYRNYQSKEEIFQDYLDDIVDSYRSDVASWPSRGNYNDYRNLVHCFRYFKKYKDFIRGLIDSGMGDMVLKALTDYINETYYREELGQKFYYSLQSFSGALYNIYRAWIERNTVEEPEEMATVLCGMFQN</sequence>
<evidence type="ECO:0000256" key="1">
    <source>
        <dbReference type="ARBA" id="ARBA00023125"/>
    </source>
</evidence>
<evidence type="ECO:0000259" key="3">
    <source>
        <dbReference type="PROSITE" id="PS50977"/>
    </source>
</evidence>
<accession>A0A949NGV4</accession>
<proteinExistence type="predicted"/>